<name>A0A1W6MSX6_9HYPH</name>
<organism evidence="1 2">
    <name type="scientific">Methylocystis bryophila</name>
    <dbReference type="NCBI Taxonomy" id="655015"/>
    <lineage>
        <taxon>Bacteria</taxon>
        <taxon>Pseudomonadati</taxon>
        <taxon>Pseudomonadota</taxon>
        <taxon>Alphaproteobacteria</taxon>
        <taxon>Hyphomicrobiales</taxon>
        <taxon>Methylocystaceae</taxon>
        <taxon>Methylocystis</taxon>
    </lineage>
</organism>
<dbReference type="EMBL" id="CP019948">
    <property type="protein sequence ID" value="ARN80698.1"/>
    <property type="molecule type" value="Genomic_DNA"/>
</dbReference>
<keyword evidence="2" id="KW-1185">Reference proteome</keyword>
<accession>A0A1W6MSX6</accession>
<evidence type="ECO:0000313" key="2">
    <source>
        <dbReference type="Proteomes" id="UP000193978"/>
    </source>
</evidence>
<dbReference type="RefSeq" id="WP_085770774.1">
    <property type="nucleotide sequence ID" value="NZ_AP027149.1"/>
</dbReference>
<protein>
    <submittedName>
        <fullName evidence="1">Uncharacterized protein</fullName>
    </submittedName>
</protein>
<dbReference type="Proteomes" id="UP000193978">
    <property type="component" value="Chromosome"/>
</dbReference>
<sequence length="184" mass="20283">MRSKRTKLQIKNLEHVLTGNPLRTFPGQTLKRDASDFAQAQRDLGTRPLSGISGSEDLNMISAKDYAILEGPTSDHCFNLSELRELGEKERAFLEDTARNIESVILNAKISALESGLEMGLAQKGLITSLIVSTASFAALYSKSQENEAQAFYSIMRCMAEALIDVSKSAPRARTPQVRNYRTA</sequence>
<dbReference type="KEGG" id="mbry:B1812_05990"/>
<reference evidence="1 2" key="1">
    <citation type="submission" date="2017-02" db="EMBL/GenBank/DDBJ databases">
        <authorList>
            <person name="Peterson S.W."/>
        </authorList>
    </citation>
    <scope>NUCLEOTIDE SEQUENCE [LARGE SCALE GENOMIC DNA]</scope>
    <source>
        <strain evidence="1 2">S285</strain>
    </source>
</reference>
<proteinExistence type="predicted"/>
<evidence type="ECO:0000313" key="1">
    <source>
        <dbReference type="EMBL" id="ARN80698.1"/>
    </source>
</evidence>
<gene>
    <name evidence="1" type="ORF">B1812_05990</name>
</gene>
<dbReference type="AlphaFoldDB" id="A0A1W6MSX6"/>